<reference evidence="1 2" key="1">
    <citation type="journal article" date="2023" name="Int. J. Syst. Evol. Microbiol.">
        <title>Streptococcus sciuri sp. nov., Staphylococcus marylandisciuri sp. nov. and Staphylococcus americanisciuri sp. nov., isolated from faeces of eastern grey squirrel (Sciurus carolinensis).</title>
        <authorList>
            <person name="Volokhov D.V."/>
            <person name="Zagorodnyaya T.A."/>
            <person name="Furtak V.A."/>
            <person name="Nattanmai G."/>
            <person name="Randall L."/>
            <person name="Jose S."/>
            <person name="Gao Y."/>
            <person name="Eisenberg T."/>
            <person name="Delmonte P."/>
            <person name="Blom J."/>
            <person name="Mitchell K.K."/>
        </authorList>
    </citation>
    <scope>NUCLEOTIDE SEQUENCE [LARGE SCALE GENOMIC DNA]</scope>
    <source>
        <strain evidence="1 2">SQ9-PEA</strain>
    </source>
</reference>
<evidence type="ECO:0000313" key="2">
    <source>
        <dbReference type="Proteomes" id="UP001206548"/>
    </source>
</evidence>
<dbReference type="RefSeq" id="WP_259138464.1">
    <property type="nucleotide sequence ID" value="NZ_JANUXX010000005.1"/>
</dbReference>
<comment type="caution">
    <text evidence="1">The sequence shown here is derived from an EMBL/GenBank/DDBJ whole genome shotgun (WGS) entry which is preliminary data.</text>
</comment>
<dbReference type="EMBL" id="JANUXX010000005">
    <property type="protein sequence ID" value="MCS4488370.1"/>
    <property type="molecule type" value="Genomic_DNA"/>
</dbReference>
<gene>
    <name evidence="1" type="ORF">NXS10_05290</name>
</gene>
<proteinExistence type="predicted"/>
<sequence length="91" mass="10643">MLRINKTRQIIAEFIVTENGEEKLVKQTTINVNNEAVSTLYENLLLPDLYASNRATMRRDEQKLRDLRYEIEDAILSEIEADKTDKVKETE</sequence>
<evidence type="ECO:0000313" key="1">
    <source>
        <dbReference type="EMBL" id="MCS4488370.1"/>
    </source>
</evidence>
<name>A0ABT2F977_9STRE</name>
<accession>A0ABT2F977</accession>
<protein>
    <recommendedName>
        <fullName evidence="3">Prophage protein</fullName>
    </recommendedName>
</protein>
<keyword evidence="2" id="KW-1185">Reference proteome</keyword>
<evidence type="ECO:0008006" key="3">
    <source>
        <dbReference type="Google" id="ProtNLM"/>
    </source>
</evidence>
<dbReference type="Proteomes" id="UP001206548">
    <property type="component" value="Unassembled WGS sequence"/>
</dbReference>
<organism evidence="1 2">
    <name type="scientific">Streptococcus sciuri</name>
    <dbReference type="NCBI Taxonomy" id="2973939"/>
    <lineage>
        <taxon>Bacteria</taxon>
        <taxon>Bacillati</taxon>
        <taxon>Bacillota</taxon>
        <taxon>Bacilli</taxon>
        <taxon>Lactobacillales</taxon>
        <taxon>Streptococcaceae</taxon>
        <taxon>Streptococcus</taxon>
    </lineage>
</organism>